<dbReference type="RefSeq" id="WP_366922472.1">
    <property type="nucleotide sequence ID" value="NZ_CP121694.1"/>
</dbReference>
<accession>A0AAU0US10</accession>
<organism evidence="3 4">
    <name type="scientific">Metallumcola ferriviriculae</name>
    <dbReference type="NCBI Taxonomy" id="3039180"/>
    <lineage>
        <taxon>Bacteria</taxon>
        <taxon>Bacillati</taxon>
        <taxon>Bacillota</taxon>
        <taxon>Clostridia</taxon>
        <taxon>Neomoorellales</taxon>
        <taxon>Desulfitibacteraceae</taxon>
        <taxon>Metallumcola</taxon>
    </lineage>
</organism>
<feature type="signal peptide" evidence="2">
    <location>
        <begin position="1"/>
        <end position="26"/>
    </location>
</feature>
<keyword evidence="2" id="KW-0732">Signal</keyword>
<feature type="compositionally biased region" description="Basic and acidic residues" evidence="1">
    <location>
        <begin position="107"/>
        <end position="126"/>
    </location>
</feature>
<evidence type="ECO:0000256" key="1">
    <source>
        <dbReference type="SAM" id="MobiDB-lite"/>
    </source>
</evidence>
<name>A0AAU0US10_9FIRM</name>
<reference evidence="3 4" key="1">
    <citation type="submission" date="2023-04" db="EMBL/GenBank/DDBJ databases">
        <authorList>
            <person name="Hsu D."/>
        </authorList>
    </citation>
    <scope>NUCLEOTIDE SEQUENCE [LARGE SCALE GENOMIC DNA]</scope>
    <source>
        <strain evidence="3 4">MK1</strain>
    </source>
</reference>
<dbReference type="KEGG" id="dbc:MFMK1_002932"/>
<sequence>MKKLIVTWFSVGLVASLLMTSSLAFATRDANNPEDVLEDKAEAQRIFKEVKEGKRERMDYPVKIYNAKGDLVLETTEGYLRKHRKEIEKKYNLVPNQSNTDAQPRVTPEKIQKFRQIKQESRLETK</sequence>
<keyword evidence="4" id="KW-1185">Reference proteome</keyword>
<gene>
    <name evidence="3" type="ORF">MFMK1_002932</name>
</gene>
<feature type="chain" id="PRO_5043546702" evidence="2">
    <location>
        <begin position="27"/>
        <end position="126"/>
    </location>
</feature>
<evidence type="ECO:0000256" key="2">
    <source>
        <dbReference type="SAM" id="SignalP"/>
    </source>
</evidence>
<dbReference type="AlphaFoldDB" id="A0AAU0US10"/>
<dbReference type="EMBL" id="CP121694">
    <property type="protein sequence ID" value="WRO23085.1"/>
    <property type="molecule type" value="Genomic_DNA"/>
</dbReference>
<feature type="region of interest" description="Disordered" evidence="1">
    <location>
        <begin position="91"/>
        <end position="126"/>
    </location>
</feature>
<proteinExistence type="predicted"/>
<dbReference type="Proteomes" id="UP001329915">
    <property type="component" value="Chromosome"/>
</dbReference>
<evidence type="ECO:0000313" key="4">
    <source>
        <dbReference type="Proteomes" id="UP001329915"/>
    </source>
</evidence>
<evidence type="ECO:0000313" key="3">
    <source>
        <dbReference type="EMBL" id="WRO23085.1"/>
    </source>
</evidence>
<protein>
    <submittedName>
        <fullName evidence="3">Uncharacterized protein</fullName>
    </submittedName>
</protein>